<dbReference type="Pfam" id="PF12874">
    <property type="entry name" value="zf-met"/>
    <property type="match status" value="1"/>
</dbReference>
<comment type="similarity">
    <text evidence="2">Belongs to the krueppel C2H2-type zinc-finger protein family.</text>
</comment>
<dbReference type="SUPFAM" id="SSF52540">
    <property type="entry name" value="P-loop containing nucleoside triphosphate hydrolases"/>
    <property type="match status" value="1"/>
</dbReference>
<keyword evidence="5 11" id="KW-0863">Zinc-finger</keyword>
<dbReference type="FunFam" id="3.30.160.60:FF:000178">
    <property type="entry name" value="Zinc finger protein 14 homolog"/>
    <property type="match status" value="1"/>
</dbReference>
<dbReference type="OrthoDB" id="21416at2759"/>
<evidence type="ECO:0000256" key="2">
    <source>
        <dbReference type="ARBA" id="ARBA00006991"/>
    </source>
</evidence>
<accession>A0A9P4UDH2</accession>
<dbReference type="Gene3D" id="3.40.50.300">
    <property type="entry name" value="P-loop containing nucleotide triphosphate hydrolases"/>
    <property type="match status" value="1"/>
</dbReference>
<evidence type="ECO:0000256" key="3">
    <source>
        <dbReference type="ARBA" id="ARBA00022723"/>
    </source>
</evidence>
<reference evidence="13" key="1">
    <citation type="journal article" date="2020" name="Stud. Mycol.">
        <title>101 Dothideomycetes genomes: a test case for predicting lifestyles and emergence of pathogens.</title>
        <authorList>
            <person name="Haridas S."/>
            <person name="Albert R."/>
            <person name="Binder M."/>
            <person name="Bloem J."/>
            <person name="Labutti K."/>
            <person name="Salamov A."/>
            <person name="Andreopoulos B."/>
            <person name="Baker S."/>
            <person name="Barry K."/>
            <person name="Bills G."/>
            <person name="Bluhm B."/>
            <person name="Cannon C."/>
            <person name="Castanera R."/>
            <person name="Culley D."/>
            <person name="Daum C."/>
            <person name="Ezra D."/>
            <person name="Gonzalez J."/>
            <person name="Henrissat B."/>
            <person name="Kuo A."/>
            <person name="Liang C."/>
            <person name="Lipzen A."/>
            <person name="Lutzoni F."/>
            <person name="Magnuson J."/>
            <person name="Mondo S."/>
            <person name="Nolan M."/>
            <person name="Ohm R."/>
            <person name="Pangilinan J."/>
            <person name="Park H.-J."/>
            <person name="Ramirez L."/>
            <person name="Alfaro M."/>
            <person name="Sun H."/>
            <person name="Tritt A."/>
            <person name="Yoshinaga Y."/>
            <person name="Zwiers L.-H."/>
            <person name="Turgeon B."/>
            <person name="Goodwin S."/>
            <person name="Spatafora J."/>
            <person name="Crous P."/>
            <person name="Grigoriev I."/>
        </authorList>
    </citation>
    <scope>NUCLEOTIDE SEQUENCE</scope>
    <source>
        <strain evidence="13">CBS 690.94</strain>
    </source>
</reference>
<dbReference type="PANTHER" id="PTHR10039">
    <property type="entry name" value="AMELOGENIN"/>
    <property type="match status" value="1"/>
</dbReference>
<dbReference type="InterPro" id="IPR054471">
    <property type="entry name" value="GPIID_WHD"/>
</dbReference>
<feature type="domain" description="C2H2-type" evidence="12">
    <location>
        <begin position="919"/>
        <end position="946"/>
    </location>
</feature>
<evidence type="ECO:0000256" key="1">
    <source>
        <dbReference type="ARBA" id="ARBA00004123"/>
    </source>
</evidence>
<evidence type="ECO:0000313" key="14">
    <source>
        <dbReference type="Proteomes" id="UP000799764"/>
    </source>
</evidence>
<organism evidence="13 14">
    <name type="scientific">Karstenula rhodostoma CBS 690.94</name>
    <dbReference type="NCBI Taxonomy" id="1392251"/>
    <lineage>
        <taxon>Eukaryota</taxon>
        <taxon>Fungi</taxon>
        <taxon>Dikarya</taxon>
        <taxon>Ascomycota</taxon>
        <taxon>Pezizomycotina</taxon>
        <taxon>Dothideomycetes</taxon>
        <taxon>Pleosporomycetidae</taxon>
        <taxon>Pleosporales</taxon>
        <taxon>Massarineae</taxon>
        <taxon>Didymosphaeriaceae</taxon>
        <taxon>Karstenula</taxon>
    </lineage>
</organism>
<dbReference type="Pfam" id="PF22939">
    <property type="entry name" value="WHD_GPIID"/>
    <property type="match status" value="1"/>
</dbReference>
<keyword evidence="8" id="KW-0238">DNA-binding</keyword>
<dbReference type="GO" id="GO:0003677">
    <property type="term" value="F:DNA binding"/>
    <property type="evidence" value="ECO:0007669"/>
    <property type="project" value="UniProtKB-KW"/>
</dbReference>
<dbReference type="SUPFAM" id="SSF57667">
    <property type="entry name" value="beta-beta-alpha zinc fingers"/>
    <property type="match status" value="1"/>
</dbReference>
<dbReference type="GO" id="GO:0008270">
    <property type="term" value="F:zinc ion binding"/>
    <property type="evidence" value="ECO:0007669"/>
    <property type="project" value="UniProtKB-KW"/>
</dbReference>
<evidence type="ECO:0000256" key="4">
    <source>
        <dbReference type="ARBA" id="ARBA00022737"/>
    </source>
</evidence>
<dbReference type="PROSITE" id="PS00028">
    <property type="entry name" value="ZINC_FINGER_C2H2_1"/>
    <property type="match status" value="2"/>
</dbReference>
<dbReference type="PANTHER" id="PTHR10039:SF14">
    <property type="entry name" value="NACHT DOMAIN-CONTAINING PROTEIN"/>
    <property type="match status" value="1"/>
</dbReference>
<gene>
    <name evidence="13" type="ORF">P171DRAFT_410466</name>
</gene>
<dbReference type="GO" id="GO:0005634">
    <property type="term" value="C:nucleus"/>
    <property type="evidence" value="ECO:0007669"/>
    <property type="project" value="UniProtKB-SubCell"/>
</dbReference>
<dbReference type="EMBL" id="MU001498">
    <property type="protein sequence ID" value="KAF2446331.1"/>
    <property type="molecule type" value="Genomic_DNA"/>
</dbReference>
<dbReference type="FunFam" id="3.30.160.60:FF:000100">
    <property type="entry name" value="Zinc finger 45-like"/>
    <property type="match status" value="1"/>
</dbReference>
<keyword evidence="6" id="KW-0862">Zinc</keyword>
<dbReference type="Proteomes" id="UP000799764">
    <property type="component" value="Unassembled WGS sequence"/>
</dbReference>
<dbReference type="Pfam" id="PF24809">
    <property type="entry name" value="DUF7708"/>
    <property type="match status" value="1"/>
</dbReference>
<sequence length="973" mass="112695">MAGNIPASSYPNSQVGRASTGALSQQSTLVGQQNNATGSDALDAAVRRFRARLTGTDLTAFRSTTYEEVCHEILRIQYAQEQTKSMVNLGRIQSFLEAMNQLSKTIEIFLNVSDMVAFVWGPIKFLLLTASTVIESFETLLEAYYEIGEQLPLLQEYEELFKENPHMTQALELMYIDILEFHQQAMRFFSGGRWRKFFRAMWKDFETKFGGIKKSLARHKDLVERRATVSQYRLYQLDVAEMKTKLDELVLEERNKKLAAVREWFAVGSVQDEDHANFNEIRATYKNTGKWIMKDEKIKDWVDADNPTTPIVWLTGMPGAGKTILASSLIAECQSKSSYITSYFYCHYEGQGCNTAVDVLKGLMHQLLDQYPDMLPPCYTKRTGSGEPVLRSIERAKKLFEDFCSIPEKMFIIIDGLDECEQLERKQLLDFLIGMVTQCDTSEPGKLRVMVVSQEYGDIKRALHNPSSSKIVPKIVSMSEADNRQDIHSYVRIWVDRIAVKHEPFNNEAKEYLRNLTVARAKGMFLYAKLVMDNLFQQPTRGDLLDAISENNFPDGLKEAYERILRRIKRTHAVEWPRVKKLLGWMVCAQRQLAWREIQVALSIDIDSRKIDYEDRRFREDIHDICGSLVTVSGNCVSLVHSTARYYLTKATGDIDQPSVECELATLCLQYLTFPCFQTKVPIEKPELRKMMLEGQFAFQDYAVAKWFQHVNAFVKFGKELLEDWTKAEELIREMSHAIDNFMDHYHEENFHEPENIVDECRETCKSFEEQDFYEDLVALTSHIYTFQKKGFEARHRVSIKALEEALNRNRKLVEDTASKLKGTELETFKQFYDNERPYKCTKITCMYFSEGFREGRAKKRHVNIHERPFQCEVPDCLGAEGFANSKDLEKHTRSFHPEISDLAVRFNSTHIKKTKATHTCPLCGKSFTRKLILEDHVRSHKGIRLNECEECGKAFTRKNDLRRHQKIHERGR</sequence>
<evidence type="ECO:0000259" key="12">
    <source>
        <dbReference type="PROSITE" id="PS50157"/>
    </source>
</evidence>
<dbReference type="InterPro" id="IPR027417">
    <property type="entry name" value="P-loop_NTPase"/>
</dbReference>
<protein>
    <submittedName>
        <fullName evidence="13">C2H2 domain-containing protein</fullName>
    </submittedName>
</protein>
<keyword evidence="9" id="KW-0804">Transcription</keyword>
<dbReference type="Pfam" id="PF24883">
    <property type="entry name" value="NPHP3_N"/>
    <property type="match status" value="1"/>
</dbReference>
<keyword evidence="7" id="KW-0805">Transcription regulation</keyword>
<dbReference type="AlphaFoldDB" id="A0A9P4UDH2"/>
<proteinExistence type="inferred from homology"/>
<dbReference type="Pfam" id="PF00096">
    <property type="entry name" value="zf-C2H2"/>
    <property type="match status" value="1"/>
</dbReference>
<comment type="caution">
    <text evidence="13">The sequence shown here is derived from an EMBL/GenBank/DDBJ whole genome shotgun (WGS) entry which is preliminary data.</text>
</comment>
<keyword evidence="4" id="KW-0677">Repeat</keyword>
<dbReference type="InterPro" id="IPR056884">
    <property type="entry name" value="NPHP3-like_N"/>
</dbReference>
<comment type="subcellular location">
    <subcellularLocation>
        <location evidence="1">Nucleus</location>
    </subcellularLocation>
</comment>
<evidence type="ECO:0000313" key="13">
    <source>
        <dbReference type="EMBL" id="KAF2446331.1"/>
    </source>
</evidence>
<feature type="domain" description="C2H2-type" evidence="12">
    <location>
        <begin position="947"/>
        <end position="973"/>
    </location>
</feature>
<dbReference type="SMART" id="SM00355">
    <property type="entry name" value="ZnF_C2H2"/>
    <property type="match status" value="4"/>
</dbReference>
<evidence type="ECO:0000256" key="10">
    <source>
        <dbReference type="ARBA" id="ARBA00023242"/>
    </source>
</evidence>
<keyword evidence="10" id="KW-0539">Nucleus</keyword>
<evidence type="ECO:0000256" key="8">
    <source>
        <dbReference type="ARBA" id="ARBA00023125"/>
    </source>
</evidence>
<evidence type="ECO:0000256" key="6">
    <source>
        <dbReference type="ARBA" id="ARBA00022833"/>
    </source>
</evidence>
<dbReference type="PROSITE" id="PS50157">
    <property type="entry name" value="ZINC_FINGER_C2H2_2"/>
    <property type="match status" value="2"/>
</dbReference>
<dbReference type="InterPro" id="IPR036236">
    <property type="entry name" value="Znf_C2H2_sf"/>
</dbReference>
<dbReference type="InterPro" id="IPR013087">
    <property type="entry name" value="Znf_C2H2_type"/>
</dbReference>
<evidence type="ECO:0000256" key="7">
    <source>
        <dbReference type="ARBA" id="ARBA00023015"/>
    </source>
</evidence>
<evidence type="ECO:0000256" key="9">
    <source>
        <dbReference type="ARBA" id="ARBA00023163"/>
    </source>
</evidence>
<keyword evidence="14" id="KW-1185">Reference proteome</keyword>
<keyword evidence="3" id="KW-0479">Metal-binding</keyword>
<dbReference type="InterPro" id="IPR056125">
    <property type="entry name" value="DUF7708"/>
</dbReference>
<evidence type="ECO:0000256" key="5">
    <source>
        <dbReference type="ARBA" id="ARBA00022771"/>
    </source>
</evidence>
<evidence type="ECO:0000256" key="11">
    <source>
        <dbReference type="PROSITE-ProRule" id="PRU00042"/>
    </source>
</evidence>
<dbReference type="Gene3D" id="3.30.160.60">
    <property type="entry name" value="Classic Zinc Finger"/>
    <property type="match status" value="3"/>
</dbReference>
<name>A0A9P4UDH2_9PLEO</name>